<evidence type="ECO:0000313" key="1">
    <source>
        <dbReference type="EMBL" id="MFC3960559.1"/>
    </source>
</evidence>
<reference evidence="2" key="1">
    <citation type="journal article" date="2019" name="Int. J. Syst. Evol. Microbiol.">
        <title>The Global Catalogue of Microorganisms (GCM) 10K type strain sequencing project: providing services to taxonomists for standard genome sequencing and annotation.</title>
        <authorList>
            <consortium name="The Broad Institute Genomics Platform"/>
            <consortium name="The Broad Institute Genome Sequencing Center for Infectious Disease"/>
            <person name="Wu L."/>
            <person name="Ma J."/>
        </authorList>
    </citation>
    <scope>NUCLEOTIDE SEQUENCE [LARGE SCALE GENOMIC DNA]</scope>
    <source>
        <strain evidence="2">CGMCC 4.7330</strain>
    </source>
</reference>
<dbReference type="Proteomes" id="UP001595696">
    <property type="component" value="Unassembled WGS sequence"/>
</dbReference>
<sequence>MRNLWRRRSREPQPVPRRLPGVTQVNDWIDAVATGLCDHRREPEAAAARACDALFTAATVAAVMVERGKPCPEYRAVHQRCLTGAIEFMKVLGEDTLRRHRVQTRTPLGWDELGPADAVTIAEHLTGLGEALQIALCALTTDPRLGPDLREIADVHGLPAASVIVDSCFFIRADPAV</sequence>
<proteinExistence type="predicted"/>
<protein>
    <submittedName>
        <fullName evidence="1">Uncharacterized protein</fullName>
    </submittedName>
</protein>
<comment type="caution">
    <text evidence="1">The sequence shown here is derived from an EMBL/GenBank/DDBJ whole genome shotgun (WGS) entry which is preliminary data.</text>
</comment>
<evidence type="ECO:0000313" key="2">
    <source>
        <dbReference type="Proteomes" id="UP001595696"/>
    </source>
</evidence>
<name>A0ABV8DLH3_9NOCA</name>
<organism evidence="1 2">
    <name type="scientific">Nocardia jiangsuensis</name>
    <dbReference type="NCBI Taxonomy" id="1691563"/>
    <lineage>
        <taxon>Bacteria</taxon>
        <taxon>Bacillati</taxon>
        <taxon>Actinomycetota</taxon>
        <taxon>Actinomycetes</taxon>
        <taxon>Mycobacteriales</taxon>
        <taxon>Nocardiaceae</taxon>
        <taxon>Nocardia</taxon>
    </lineage>
</organism>
<accession>A0ABV8DLH3</accession>
<dbReference type="RefSeq" id="WP_378610328.1">
    <property type="nucleotide sequence ID" value="NZ_JBHSAX010000002.1"/>
</dbReference>
<dbReference type="EMBL" id="JBHSAX010000002">
    <property type="protein sequence ID" value="MFC3960559.1"/>
    <property type="molecule type" value="Genomic_DNA"/>
</dbReference>
<gene>
    <name evidence="1" type="ORF">ACFO0B_00990</name>
</gene>
<keyword evidence="2" id="KW-1185">Reference proteome</keyword>